<feature type="binding site" evidence="6">
    <location>
        <position position="134"/>
    </location>
    <ligand>
        <name>NAD(+)</name>
        <dbReference type="ChEBI" id="CHEBI:57540"/>
    </ligand>
</feature>
<comment type="catalytic activity">
    <reaction evidence="6">
        <text>L-aspartate + NAD(+) + H2O = oxaloacetate + NH4(+) + NADH + H(+)</text>
        <dbReference type="Rhea" id="RHEA:11788"/>
        <dbReference type="ChEBI" id="CHEBI:15377"/>
        <dbReference type="ChEBI" id="CHEBI:15378"/>
        <dbReference type="ChEBI" id="CHEBI:16452"/>
        <dbReference type="ChEBI" id="CHEBI:28938"/>
        <dbReference type="ChEBI" id="CHEBI:29991"/>
        <dbReference type="ChEBI" id="CHEBI:57540"/>
        <dbReference type="ChEBI" id="CHEBI:57945"/>
        <dbReference type="EC" id="1.4.1.21"/>
    </reaction>
</comment>
<dbReference type="Gene3D" id="3.40.50.720">
    <property type="entry name" value="NAD(P)-binding Rossmann-like Domain"/>
    <property type="match status" value="1"/>
</dbReference>
<dbReference type="PANTHER" id="PTHR31873">
    <property type="entry name" value="L-ASPARTATE DEHYDROGENASE-RELATED"/>
    <property type="match status" value="1"/>
</dbReference>
<dbReference type="NCBIfam" id="NF009828">
    <property type="entry name" value="PRK13303.1-3"/>
    <property type="match status" value="1"/>
</dbReference>
<feature type="binding site" evidence="6">
    <location>
        <position position="199"/>
    </location>
    <ligand>
        <name>NAD(+)</name>
        <dbReference type="ChEBI" id="CHEBI:57540"/>
    </ligand>
</feature>
<dbReference type="GO" id="GO:0050661">
    <property type="term" value="F:NADP binding"/>
    <property type="evidence" value="ECO:0007669"/>
    <property type="project" value="UniProtKB-UniRule"/>
</dbReference>
<dbReference type="GO" id="GO:0033735">
    <property type="term" value="F:aspartate dehydrogenase [NAD(P)+] activity"/>
    <property type="evidence" value="ECO:0007669"/>
    <property type="project" value="UniProtKB-EC"/>
</dbReference>
<protein>
    <recommendedName>
        <fullName evidence="6">L-aspartate dehydrogenase</fullName>
        <ecNumber evidence="6">1.4.1.21</ecNumber>
    </recommendedName>
</protein>
<dbReference type="RefSeq" id="WP_174937498.1">
    <property type="nucleotide sequence ID" value="NZ_CABVPY010000003.1"/>
</dbReference>
<dbReference type="InterPro" id="IPR005106">
    <property type="entry name" value="Asp/hSer_DH_NAD-bd"/>
</dbReference>
<dbReference type="SUPFAM" id="SSF55347">
    <property type="entry name" value="Glyceraldehyde-3-phosphate dehydrogenase-like, C-terminal domain"/>
    <property type="match status" value="1"/>
</dbReference>
<keyword evidence="5 6" id="KW-0520">NAD</keyword>
<evidence type="ECO:0000313" key="10">
    <source>
        <dbReference type="Proteomes" id="UP000494170"/>
    </source>
</evidence>
<comment type="similarity">
    <text evidence="1 6">Belongs to the L-aspartate dehydrogenase family.</text>
</comment>
<dbReference type="SUPFAM" id="SSF51735">
    <property type="entry name" value="NAD(P)-binding Rossmann-fold domains"/>
    <property type="match status" value="1"/>
</dbReference>
<dbReference type="Proteomes" id="UP000494170">
    <property type="component" value="Unassembled WGS sequence"/>
</dbReference>
<evidence type="ECO:0000313" key="9">
    <source>
        <dbReference type="EMBL" id="VWB18197.1"/>
    </source>
</evidence>
<accession>A0A6P2HM33</accession>
<organism evidence="9 10">
    <name type="scientific">Burkholderia lata (strain ATCC 17760 / DSM 23089 / LMG 22485 / NCIMB 9086 / R18194 / 383)</name>
    <dbReference type="NCBI Taxonomy" id="482957"/>
    <lineage>
        <taxon>Bacteria</taxon>
        <taxon>Pseudomonadati</taxon>
        <taxon>Pseudomonadota</taxon>
        <taxon>Betaproteobacteria</taxon>
        <taxon>Burkholderiales</taxon>
        <taxon>Burkholderiaceae</taxon>
        <taxon>Burkholderia</taxon>
        <taxon>Burkholderia cepacia complex</taxon>
    </lineage>
</organism>
<dbReference type="InterPro" id="IPR002811">
    <property type="entry name" value="Asp_DH"/>
</dbReference>
<evidence type="ECO:0000256" key="2">
    <source>
        <dbReference type="ARBA" id="ARBA00022642"/>
    </source>
</evidence>
<evidence type="ECO:0000256" key="5">
    <source>
        <dbReference type="ARBA" id="ARBA00023027"/>
    </source>
</evidence>
<dbReference type="GO" id="GO:0051287">
    <property type="term" value="F:NAD binding"/>
    <property type="evidence" value="ECO:0007669"/>
    <property type="project" value="UniProtKB-UniRule"/>
</dbReference>
<dbReference type="Pfam" id="PF01958">
    <property type="entry name" value="Asp_DH_C"/>
    <property type="match status" value="1"/>
</dbReference>
<dbReference type="InterPro" id="IPR020626">
    <property type="entry name" value="Asp_DH_prok"/>
</dbReference>
<dbReference type="InterPro" id="IPR011182">
    <property type="entry name" value="L-Asp_DH"/>
</dbReference>
<dbReference type="AlphaFoldDB" id="A0A6P2HM33"/>
<evidence type="ECO:0000256" key="4">
    <source>
        <dbReference type="ARBA" id="ARBA00023002"/>
    </source>
</evidence>
<sequence length="276" mass="29026">MKTSSYTTQRQLEATDALRLGFIGFGSIGSTAASVLKSEAPGVRIVGVLVQRMRPSTEDISFVVNLPNLLEQRPDLVVECAGHEALAKHGAAVLAAGIDLMVVSVGALADPVLHATLLSAARSSGARLHVPAGAIGGLDWLSAAALAGLDDVVYRSRKPPRAWAGSPDHDPTVATSTPARVFFRATVREAALRYPKNVNVAAAVALATIGFDRTKVELMVDPDIDENIHEVEATGRAGSFVLRLCNTSDPVNPRTSVITGYSVANSLLRRSSIVSI</sequence>
<dbReference type="EMBL" id="CABVPY010000003">
    <property type="protein sequence ID" value="VWB18197.1"/>
    <property type="molecule type" value="Genomic_DNA"/>
</dbReference>
<dbReference type="Gene3D" id="3.30.360.10">
    <property type="entry name" value="Dihydrodipicolinate Reductase, domain 2"/>
    <property type="match status" value="1"/>
</dbReference>
<dbReference type="UniPathway" id="UPA00253">
    <property type="reaction ID" value="UER00456"/>
</dbReference>
<dbReference type="GO" id="GO:0009435">
    <property type="term" value="P:NAD+ biosynthetic process"/>
    <property type="evidence" value="ECO:0007669"/>
    <property type="project" value="UniProtKB-UniRule"/>
</dbReference>
<comment type="miscellaneous">
    <text evidence="6">The iminoaspartate product is unstable in aqueous solution and can decompose to oxaloacetate and ammonia.</text>
</comment>
<comment type="function">
    <text evidence="6">Specifically catalyzes the NAD or NADP-dependent dehydrogenation of L-aspartate to iminoaspartate.</text>
</comment>
<dbReference type="PIRSF" id="PIRSF005227">
    <property type="entry name" value="Asp_dh_NAD_syn"/>
    <property type="match status" value="1"/>
</dbReference>
<comment type="pathway">
    <text evidence="6">Cofactor biosynthesis; NAD(+) biosynthesis; iminoaspartate from L-aspartate (dehydrogenase route): step 1/1.</text>
</comment>
<evidence type="ECO:0000259" key="7">
    <source>
        <dbReference type="Pfam" id="PF01958"/>
    </source>
</evidence>
<feature type="active site" evidence="6">
    <location>
        <position position="229"/>
    </location>
</feature>
<keyword evidence="2 6" id="KW-0662">Pyridine nucleotide biosynthesis</keyword>
<evidence type="ECO:0000256" key="1">
    <source>
        <dbReference type="ARBA" id="ARBA00008331"/>
    </source>
</evidence>
<gene>
    <name evidence="6" type="primary">nadX</name>
    <name evidence="9" type="ORF">BLA6863_00687</name>
</gene>
<keyword evidence="4 6" id="KW-0560">Oxidoreductase</keyword>
<dbReference type="Pfam" id="PF03447">
    <property type="entry name" value="NAD_binding_3"/>
    <property type="match status" value="1"/>
</dbReference>
<comment type="catalytic activity">
    <reaction evidence="6">
        <text>L-aspartate + NADP(+) + H2O = oxaloacetate + NH4(+) + NADPH + H(+)</text>
        <dbReference type="Rhea" id="RHEA:11784"/>
        <dbReference type="ChEBI" id="CHEBI:15377"/>
        <dbReference type="ChEBI" id="CHEBI:15378"/>
        <dbReference type="ChEBI" id="CHEBI:16452"/>
        <dbReference type="ChEBI" id="CHEBI:28938"/>
        <dbReference type="ChEBI" id="CHEBI:29991"/>
        <dbReference type="ChEBI" id="CHEBI:57783"/>
        <dbReference type="ChEBI" id="CHEBI:58349"/>
        <dbReference type="EC" id="1.4.1.21"/>
    </reaction>
</comment>
<dbReference type="InterPro" id="IPR036291">
    <property type="entry name" value="NAD(P)-bd_dom_sf"/>
</dbReference>
<feature type="domain" description="Aspartate/homoserine dehydrogenase NAD-binding" evidence="8">
    <location>
        <begin position="24"/>
        <end position="131"/>
    </location>
</feature>
<evidence type="ECO:0000259" key="8">
    <source>
        <dbReference type="Pfam" id="PF03447"/>
    </source>
</evidence>
<dbReference type="PANTHER" id="PTHR31873:SF6">
    <property type="entry name" value="ASPARTATE DEHYDROGENASE DOMAIN-CONTAINING PROTEIN"/>
    <property type="match status" value="1"/>
</dbReference>
<feature type="domain" description="Aspartate dehydrogenase" evidence="7">
    <location>
        <begin position="179"/>
        <end position="263"/>
    </location>
</feature>
<keyword evidence="3 6" id="KW-0521">NADP</keyword>
<dbReference type="NCBIfam" id="NF009829">
    <property type="entry name" value="PRK13303.1-4"/>
    <property type="match status" value="1"/>
</dbReference>
<dbReference type="HAMAP" id="MF_01265">
    <property type="entry name" value="NadX"/>
    <property type="match status" value="1"/>
</dbReference>
<evidence type="ECO:0000256" key="3">
    <source>
        <dbReference type="ARBA" id="ARBA00022857"/>
    </source>
</evidence>
<name>A0A6P2HM33_BURL3</name>
<proteinExistence type="inferred from homology"/>
<reference evidence="9 10" key="1">
    <citation type="submission" date="2019-09" db="EMBL/GenBank/DDBJ databases">
        <authorList>
            <person name="Depoorter E."/>
        </authorList>
    </citation>
    <scope>NUCLEOTIDE SEQUENCE [LARGE SCALE GENOMIC DNA]</scope>
    <source>
        <strain evidence="9">LMG 6863</strain>
    </source>
</reference>
<dbReference type="EC" id="1.4.1.21" evidence="6"/>
<dbReference type="GO" id="GO:0016639">
    <property type="term" value="F:oxidoreductase activity, acting on the CH-NH2 group of donors, NAD or NADP as acceptor"/>
    <property type="evidence" value="ECO:0007669"/>
    <property type="project" value="UniProtKB-UniRule"/>
</dbReference>
<evidence type="ECO:0000256" key="6">
    <source>
        <dbReference type="HAMAP-Rule" id="MF_01265"/>
    </source>
</evidence>